<keyword evidence="9" id="KW-1185">Reference proteome</keyword>
<dbReference type="CDD" id="cd06592">
    <property type="entry name" value="GH31_NET37"/>
    <property type="match status" value="1"/>
</dbReference>
<dbReference type="InterPro" id="IPR013780">
    <property type="entry name" value="Glyco_hydro_b"/>
</dbReference>
<dbReference type="SUPFAM" id="SSF51445">
    <property type="entry name" value="(Trans)glycosidases"/>
    <property type="match status" value="1"/>
</dbReference>
<evidence type="ECO:0000313" key="9">
    <source>
        <dbReference type="Proteomes" id="UP000006044"/>
    </source>
</evidence>
<feature type="domain" description="Glycoside hydrolase family 31 TIM barrel" evidence="6">
    <location>
        <begin position="146"/>
        <end position="439"/>
    </location>
</feature>
<keyword evidence="5" id="KW-0732">Signal</keyword>
<dbReference type="GeneID" id="77848381"/>
<dbReference type="PANTHER" id="PTHR43053:SF4">
    <property type="entry name" value="MYOGENESIS-REGULATING GLYCOSIDASE"/>
    <property type="match status" value="1"/>
</dbReference>
<keyword evidence="3 4" id="KW-0326">Glycosidase</keyword>
<dbReference type="eggNOG" id="COG1501">
    <property type="taxonomic scope" value="Bacteria"/>
</dbReference>
<dbReference type="InterPro" id="IPR048395">
    <property type="entry name" value="Glyco_hydro_31_C"/>
</dbReference>
<reference evidence="8 9" key="1">
    <citation type="submission" date="2012-08" db="EMBL/GenBank/DDBJ databases">
        <title>The Genome Sequence of Barnesiella intestinihominis YIT 11860.</title>
        <authorList>
            <consortium name="The Broad Institute Genome Sequencing Platform"/>
            <person name="Earl A."/>
            <person name="Ward D."/>
            <person name="Feldgarden M."/>
            <person name="Gevers D."/>
            <person name="Morotomi M."/>
            <person name="Walker B."/>
            <person name="Young S.K."/>
            <person name="Zeng Q."/>
            <person name="Gargeya S."/>
            <person name="Fitzgerald M."/>
            <person name="Haas B."/>
            <person name="Abouelleil A."/>
            <person name="Alvarado L."/>
            <person name="Arachchi H.M."/>
            <person name="Berlin A.M."/>
            <person name="Chapman S.B."/>
            <person name="Goldberg J."/>
            <person name="Griggs A."/>
            <person name="Gujja S."/>
            <person name="Hansen M."/>
            <person name="Howarth C."/>
            <person name="Imamovic A."/>
            <person name="Larimer J."/>
            <person name="McCowen C."/>
            <person name="Montmayeur A."/>
            <person name="Murphy C."/>
            <person name="Neiman D."/>
            <person name="Pearson M."/>
            <person name="Priest M."/>
            <person name="Roberts A."/>
            <person name="Saif S."/>
            <person name="Shea T."/>
            <person name="Sisk P."/>
            <person name="Sykes S."/>
            <person name="Wortman J."/>
            <person name="Nusbaum C."/>
            <person name="Birren B."/>
        </authorList>
    </citation>
    <scope>NUCLEOTIDE SEQUENCE [LARGE SCALE GENOMIC DNA]</scope>
    <source>
        <strain evidence="8 9">YIT 11860</strain>
    </source>
</reference>
<evidence type="ECO:0000256" key="3">
    <source>
        <dbReference type="ARBA" id="ARBA00023295"/>
    </source>
</evidence>
<evidence type="ECO:0000313" key="8">
    <source>
        <dbReference type="EMBL" id="EJZ64603.1"/>
    </source>
</evidence>
<dbReference type="InterPro" id="IPR050985">
    <property type="entry name" value="Alpha-glycosidase_related"/>
</dbReference>
<dbReference type="Gene3D" id="2.60.40.1180">
    <property type="entry name" value="Golgi alpha-mannosidase II"/>
    <property type="match status" value="1"/>
</dbReference>
<evidence type="ECO:0000256" key="4">
    <source>
        <dbReference type="RuleBase" id="RU361185"/>
    </source>
</evidence>
<name>K0WZL6_9BACT</name>
<feature type="signal peptide" evidence="5">
    <location>
        <begin position="1"/>
        <end position="19"/>
    </location>
</feature>
<dbReference type="Pfam" id="PF01055">
    <property type="entry name" value="Glyco_hydro_31_2nd"/>
    <property type="match status" value="1"/>
</dbReference>
<dbReference type="GO" id="GO:0005975">
    <property type="term" value="P:carbohydrate metabolic process"/>
    <property type="evidence" value="ECO:0007669"/>
    <property type="project" value="InterPro"/>
</dbReference>
<dbReference type="RefSeq" id="WP_008861571.1">
    <property type="nucleotide sequence ID" value="NZ_JH815204.1"/>
</dbReference>
<comment type="similarity">
    <text evidence="1 4">Belongs to the glycosyl hydrolase 31 family.</text>
</comment>
<protein>
    <recommendedName>
        <fullName evidence="10">Glycoside hydrolase</fullName>
    </recommendedName>
</protein>
<accession>K0WZL6</accession>
<dbReference type="STRING" id="742726.HMPREF9448_01083"/>
<dbReference type="PATRIC" id="fig|742726.3.peg.1154"/>
<proteinExistence type="inferred from homology"/>
<evidence type="ECO:0000259" key="6">
    <source>
        <dbReference type="Pfam" id="PF01055"/>
    </source>
</evidence>
<evidence type="ECO:0008006" key="10">
    <source>
        <dbReference type="Google" id="ProtNLM"/>
    </source>
</evidence>
<dbReference type="PANTHER" id="PTHR43053">
    <property type="entry name" value="GLYCOSIDASE FAMILY 31"/>
    <property type="match status" value="1"/>
</dbReference>
<evidence type="ECO:0000256" key="2">
    <source>
        <dbReference type="ARBA" id="ARBA00022801"/>
    </source>
</evidence>
<keyword evidence="2 4" id="KW-0378">Hydrolase</keyword>
<dbReference type="Proteomes" id="UP000006044">
    <property type="component" value="Unassembled WGS sequence"/>
</dbReference>
<evidence type="ECO:0000256" key="5">
    <source>
        <dbReference type="SAM" id="SignalP"/>
    </source>
</evidence>
<feature type="chain" id="PRO_5003840534" description="Glycoside hydrolase" evidence="5">
    <location>
        <begin position="20"/>
        <end position="528"/>
    </location>
</feature>
<dbReference type="HOGENOM" id="CLU_008294_2_0_10"/>
<feature type="domain" description="Glycosyl hydrolase family 31 C-terminal" evidence="7">
    <location>
        <begin position="448"/>
        <end position="526"/>
    </location>
</feature>
<dbReference type="EMBL" id="ADLE01000008">
    <property type="protein sequence ID" value="EJZ64603.1"/>
    <property type="molecule type" value="Genomic_DNA"/>
</dbReference>
<dbReference type="Gene3D" id="3.20.20.80">
    <property type="entry name" value="Glycosidases"/>
    <property type="match status" value="1"/>
</dbReference>
<sequence>MKKISLLTFLLGSFFLLQAQPYTKHIAPINNEKWWGCFVGIGNEMPFASNTPLYDLAKVNFNNETSPLLLSSQGRYVWNDEPFRFRLVNDTLVIESDHESPQVTTAGKNLRDAYLHASKTHFPANGKTPPALFFKEPQYNTWIELMYNQNQEDILNYAHNIIENGFPKGILMIDDNWQRYYGNFEFKAEKFPDARAMTDELHRLGFKVMLWISPFVSADSPEFRDLADKGFLLKNKNGTPAVVNWWNGYSACYDMTNPAAVESLKQTLNECMGKYGIDGFKFDAGDIAILANGEYDYYDKNADQNIFSQRWAELGLSYPFNEFRAAWKTGGLPLVQRIGDKDYSWYAVSMLIPNMAICGMLGYPYACPDMIGGGQFSSFLDIKEDEFNQELIVRSCQVHALMPMMQFSVAPWRILNRENMEICARYAQLHHTMGDYIYECARHAAETGEPILRHMEYSFPHSGFTECKDQFMLGDKYMIAPMITEGTHRTVNLPKGTWRDDQGKTFKGPKKIEIDVPLDRLPYYERVK</sequence>
<evidence type="ECO:0000259" key="7">
    <source>
        <dbReference type="Pfam" id="PF21365"/>
    </source>
</evidence>
<evidence type="ECO:0000256" key="1">
    <source>
        <dbReference type="ARBA" id="ARBA00007806"/>
    </source>
</evidence>
<gene>
    <name evidence="8" type="ORF">HMPREF9448_01083</name>
</gene>
<dbReference type="AlphaFoldDB" id="K0WZL6"/>
<comment type="caution">
    <text evidence="8">The sequence shown here is derived from an EMBL/GenBank/DDBJ whole genome shotgun (WGS) entry which is preliminary data.</text>
</comment>
<dbReference type="Pfam" id="PF21365">
    <property type="entry name" value="Glyco_hydro_31_3rd"/>
    <property type="match status" value="1"/>
</dbReference>
<dbReference type="SUPFAM" id="SSF51011">
    <property type="entry name" value="Glycosyl hydrolase domain"/>
    <property type="match status" value="1"/>
</dbReference>
<dbReference type="InterPro" id="IPR017853">
    <property type="entry name" value="GH"/>
</dbReference>
<dbReference type="GO" id="GO:0004553">
    <property type="term" value="F:hydrolase activity, hydrolyzing O-glycosyl compounds"/>
    <property type="evidence" value="ECO:0007669"/>
    <property type="project" value="InterPro"/>
</dbReference>
<dbReference type="OrthoDB" id="176168at2"/>
<organism evidence="8 9">
    <name type="scientific">Barnesiella intestinihominis YIT 11860</name>
    <dbReference type="NCBI Taxonomy" id="742726"/>
    <lineage>
        <taxon>Bacteria</taxon>
        <taxon>Pseudomonadati</taxon>
        <taxon>Bacteroidota</taxon>
        <taxon>Bacteroidia</taxon>
        <taxon>Bacteroidales</taxon>
        <taxon>Barnesiellaceae</taxon>
        <taxon>Barnesiella</taxon>
    </lineage>
</organism>
<dbReference type="InterPro" id="IPR000322">
    <property type="entry name" value="Glyco_hydro_31_TIM"/>
</dbReference>